<feature type="domain" description="ATPase AAA-3" evidence="1">
    <location>
        <begin position="38"/>
        <end position="169"/>
    </location>
</feature>
<feature type="domain" description="ChlI/MoxR AAA lid" evidence="2">
    <location>
        <begin position="246"/>
        <end position="311"/>
    </location>
</feature>
<dbReference type="PANTHER" id="PTHR42759:SF1">
    <property type="entry name" value="MAGNESIUM-CHELATASE SUBUNIT CHLD"/>
    <property type="match status" value="1"/>
</dbReference>
<dbReference type="PANTHER" id="PTHR42759">
    <property type="entry name" value="MOXR FAMILY PROTEIN"/>
    <property type="match status" value="1"/>
</dbReference>
<gene>
    <name evidence="3" type="ORF">YH65_07445</name>
</gene>
<sequence length="328" mass="37768">MTPREAIKLLFDRMNKEIIGQEHIVERFIMGMLADGNMLVEGLPGLAKTRAVRSMANAIEAKFSRIQFTPDLEPSDVVGEERVYEENGKRYYEFHEGPIFGNIILADEINRAPAKVQSALLEAMEEKQVTVAGVTRDLPELFVVLATQNPLEQKGTYPLPEAQKDRFLMHVKIDYVKMDDEYRMVKQVLNEGHRKEPYENRIPQQLIFGAREEVKTVEISEEMGKYMVELVFATRYPLRYSKQLEVMIEVGVSPRGSLALTKCAQVHAWMRGRREVTGEDVKSVIHDVFRHRLIKSEHTKFSGIENDEIIDIIIEHVPEPEVEFKRPS</sequence>
<dbReference type="KEGG" id="slh:YH65_07445"/>
<dbReference type="Gene3D" id="1.10.8.80">
    <property type="entry name" value="Magnesium chelatase subunit I, C-Terminal domain"/>
    <property type="match status" value="1"/>
</dbReference>
<dbReference type="Gene3D" id="3.40.50.300">
    <property type="entry name" value="P-loop containing nucleotide triphosphate hydrolases"/>
    <property type="match status" value="1"/>
</dbReference>
<evidence type="ECO:0000259" key="2">
    <source>
        <dbReference type="Pfam" id="PF17863"/>
    </source>
</evidence>
<dbReference type="InterPro" id="IPR011703">
    <property type="entry name" value="ATPase_AAA-3"/>
</dbReference>
<evidence type="ECO:0000313" key="4">
    <source>
        <dbReference type="Proteomes" id="UP000034444"/>
    </source>
</evidence>
<evidence type="ECO:0000313" key="3">
    <source>
        <dbReference type="EMBL" id="AKF25244.1"/>
    </source>
</evidence>
<protein>
    <submittedName>
        <fullName evidence="3">ATPase AAA</fullName>
    </submittedName>
</protein>
<dbReference type="RefSeq" id="WP_046551322.1">
    <property type="nucleotide sequence ID" value="NZ_CP011308.1"/>
</dbReference>
<reference evidence="3 4" key="1">
    <citation type="submission" date="2015-04" db="EMBL/GenBank/DDBJ databases">
        <title>Complete genome sequence of Sulfurovum lithotrophicum ATCC BAA-797T.</title>
        <authorList>
            <person name="Ahn J."/>
            <person name="Park G."/>
            <person name="Jeon W."/>
            <person name="Jang Y."/>
            <person name="Jang M."/>
            <person name="Lee H."/>
            <person name="Lee H."/>
        </authorList>
    </citation>
    <scope>NUCLEOTIDE SEQUENCE [LARGE SCALE GENOMIC DNA]</scope>
    <source>
        <strain evidence="4">ATCC BAA-797 / 42BKT</strain>
    </source>
</reference>
<dbReference type="GO" id="GO:0005524">
    <property type="term" value="F:ATP binding"/>
    <property type="evidence" value="ECO:0007669"/>
    <property type="project" value="InterPro"/>
</dbReference>
<dbReference type="InterPro" id="IPR041628">
    <property type="entry name" value="ChlI/MoxR_AAA_lid"/>
</dbReference>
<dbReference type="PIRSF" id="PIRSF002849">
    <property type="entry name" value="AAA_ATPase_chaperone_MoxR_prd"/>
    <property type="match status" value="1"/>
</dbReference>
<dbReference type="InterPro" id="IPR027417">
    <property type="entry name" value="P-loop_NTPase"/>
</dbReference>
<name>A0A7U4M1P2_9BACT</name>
<reference evidence="4" key="2">
    <citation type="journal article" date="2017" name="Stand. Genomic Sci.">
        <title>Complete genome sequence of the sulfur-oxidizing chemolithoautotrophic Sulfurovum lithotrophicum 42BKTT.</title>
        <authorList>
            <person name="Jeon W."/>
            <person name="Priscilla L."/>
            <person name="Park G."/>
            <person name="Lee H."/>
            <person name="Lee N."/>
            <person name="Lee D."/>
            <person name="Kwon H."/>
            <person name="Ahn I."/>
            <person name="Lee C."/>
            <person name="Lee H."/>
            <person name="Ahn J."/>
        </authorList>
    </citation>
    <scope>NUCLEOTIDE SEQUENCE [LARGE SCALE GENOMIC DNA]</scope>
    <source>
        <strain evidence="4">ATCC BAA-797 / 42BKT</strain>
    </source>
</reference>
<keyword evidence="4" id="KW-1185">Reference proteome</keyword>
<dbReference type="Pfam" id="PF07726">
    <property type="entry name" value="AAA_3"/>
    <property type="match status" value="1"/>
</dbReference>
<dbReference type="AlphaFoldDB" id="A0A7U4M1P2"/>
<dbReference type="SUPFAM" id="SSF52540">
    <property type="entry name" value="P-loop containing nucleoside triphosphate hydrolases"/>
    <property type="match status" value="1"/>
</dbReference>
<organism evidence="3 4">
    <name type="scientific">Sulfurovum lithotrophicum</name>
    <dbReference type="NCBI Taxonomy" id="206403"/>
    <lineage>
        <taxon>Bacteria</taxon>
        <taxon>Pseudomonadati</taxon>
        <taxon>Campylobacterota</taxon>
        <taxon>Epsilonproteobacteria</taxon>
        <taxon>Campylobacterales</taxon>
        <taxon>Sulfurovaceae</taxon>
        <taxon>Sulfurovum</taxon>
    </lineage>
</organism>
<dbReference type="OrthoDB" id="9808397at2"/>
<dbReference type="GO" id="GO:0016887">
    <property type="term" value="F:ATP hydrolysis activity"/>
    <property type="evidence" value="ECO:0007669"/>
    <property type="project" value="InterPro"/>
</dbReference>
<dbReference type="Pfam" id="PF17863">
    <property type="entry name" value="AAA_lid_2"/>
    <property type="match status" value="1"/>
</dbReference>
<dbReference type="InterPro" id="IPR050764">
    <property type="entry name" value="CbbQ/NirQ/NorQ/GpvN"/>
</dbReference>
<dbReference type="Proteomes" id="UP000034444">
    <property type="component" value="Chromosome"/>
</dbReference>
<accession>A0A7U4M1P2</accession>
<dbReference type="EMBL" id="CP011308">
    <property type="protein sequence ID" value="AKF25244.1"/>
    <property type="molecule type" value="Genomic_DNA"/>
</dbReference>
<proteinExistence type="predicted"/>
<evidence type="ECO:0000259" key="1">
    <source>
        <dbReference type="Pfam" id="PF07726"/>
    </source>
</evidence>
<dbReference type="CDD" id="cd00009">
    <property type="entry name" value="AAA"/>
    <property type="match status" value="1"/>
</dbReference>